<dbReference type="AlphaFoldDB" id="M0AHS4"/>
<sequence length="73" mass="7639">MVTDMSSLSPSALLDLIQSPRVALLANVALVLTGSVLALLSLIDLLTGILIVVIGFVGIYASLLGQRTEDDEE</sequence>
<organism evidence="2 3">
    <name type="scientific">Natrialba chahannaoensis JCM 10990</name>
    <dbReference type="NCBI Taxonomy" id="1227492"/>
    <lineage>
        <taxon>Archaea</taxon>
        <taxon>Methanobacteriati</taxon>
        <taxon>Methanobacteriota</taxon>
        <taxon>Stenosarchaea group</taxon>
        <taxon>Halobacteria</taxon>
        <taxon>Halobacteriales</taxon>
        <taxon>Natrialbaceae</taxon>
        <taxon>Natrialba</taxon>
    </lineage>
</organism>
<evidence type="ECO:0000256" key="1">
    <source>
        <dbReference type="SAM" id="Phobius"/>
    </source>
</evidence>
<keyword evidence="1" id="KW-0812">Transmembrane</keyword>
<name>M0AHS4_9EURY</name>
<keyword evidence="1" id="KW-0472">Membrane</keyword>
<feature type="transmembrane region" description="Helical" evidence="1">
    <location>
        <begin position="46"/>
        <end position="65"/>
    </location>
</feature>
<reference evidence="2 3" key="1">
    <citation type="journal article" date="2014" name="PLoS Genet.">
        <title>Phylogenetically driven sequencing of extremely halophilic archaea reveals strategies for static and dynamic osmo-response.</title>
        <authorList>
            <person name="Becker E.A."/>
            <person name="Seitzer P.M."/>
            <person name="Tritt A."/>
            <person name="Larsen D."/>
            <person name="Krusor M."/>
            <person name="Yao A.I."/>
            <person name="Wu D."/>
            <person name="Madern D."/>
            <person name="Eisen J.A."/>
            <person name="Darling A.E."/>
            <person name="Facciotti M.T."/>
        </authorList>
    </citation>
    <scope>NUCLEOTIDE SEQUENCE [LARGE SCALE GENOMIC DNA]</scope>
    <source>
        <strain evidence="2 3">JCM 10990</strain>
    </source>
</reference>
<gene>
    <name evidence="2" type="ORF">C482_14784</name>
</gene>
<dbReference type="STRING" id="1227492.C482_14784"/>
<feature type="transmembrane region" description="Helical" evidence="1">
    <location>
        <begin position="21"/>
        <end position="40"/>
    </location>
</feature>
<evidence type="ECO:0000313" key="3">
    <source>
        <dbReference type="Proteomes" id="UP000011693"/>
    </source>
</evidence>
<dbReference type="EMBL" id="AOIN01000079">
    <property type="protein sequence ID" value="ELY96923.1"/>
    <property type="molecule type" value="Genomic_DNA"/>
</dbReference>
<protein>
    <submittedName>
        <fullName evidence="2">Major facilitator family transporter</fullName>
    </submittedName>
</protein>
<keyword evidence="1" id="KW-1133">Transmembrane helix</keyword>
<accession>M0AHS4</accession>
<evidence type="ECO:0000313" key="2">
    <source>
        <dbReference type="EMBL" id="ELY96923.1"/>
    </source>
</evidence>
<dbReference type="Proteomes" id="UP000011693">
    <property type="component" value="Unassembled WGS sequence"/>
</dbReference>
<keyword evidence="3" id="KW-1185">Reference proteome</keyword>
<dbReference type="PATRIC" id="fig|1227492.4.peg.2933"/>
<comment type="caution">
    <text evidence="2">The sequence shown here is derived from an EMBL/GenBank/DDBJ whole genome shotgun (WGS) entry which is preliminary data.</text>
</comment>
<proteinExistence type="predicted"/>